<protein>
    <submittedName>
        <fullName evidence="1">Uncharacterized protein</fullName>
    </submittedName>
</protein>
<gene>
    <name evidence="1" type="ORF">HNR15_000600</name>
</gene>
<comment type="caution">
    <text evidence="1">The sequence shown here is derived from an EMBL/GenBank/DDBJ whole genome shotgun (WGS) entry which is preliminary data.</text>
</comment>
<dbReference type="AlphaFoldDB" id="A0A853DAL6"/>
<reference evidence="1 2" key="1">
    <citation type="submission" date="2020-07" db="EMBL/GenBank/DDBJ databases">
        <title>Sequencing the genomes of 1000 actinobacteria strains.</title>
        <authorList>
            <person name="Klenk H.-P."/>
        </authorList>
    </citation>
    <scope>NUCLEOTIDE SEQUENCE [LARGE SCALE GENOMIC DNA]</scope>
    <source>
        <strain evidence="1 2">DSM 29531</strain>
    </source>
</reference>
<dbReference type="EMBL" id="JACCFW010000001">
    <property type="protein sequence ID" value="NYJ73637.1"/>
    <property type="molecule type" value="Genomic_DNA"/>
</dbReference>
<keyword evidence="2" id="KW-1185">Reference proteome</keyword>
<accession>A0A853DAL6</accession>
<dbReference type="Proteomes" id="UP000571817">
    <property type="component" value="Unassembled WGS sequence"/>
</dbReference>
<name>A0A853DAL6_9MICO</name>
<evidence type="ECO:0000313" key="2">
    <source>
        <dbReference type="Proteomes" id="UP000571817"/>
    </source>
</evidence>
<proteinExistence type="predicted"/>
<dbReference type="RefSeq" id="WP_179479036.1">
    <property type="nucleotide sequence ID" value="NZ_JACCFW010000001.1"/>
</dbReference>
<organism evidence="1 2">
    <name type="scientific">Allobranchiibius huperziae</name>
    <dbReference type="NCBI Taxonomy" id="1874116"/>
    <lineage>
        <taxon>Bacteria</taxon>
        <taxon>Bacillati</taxon>
        <taxon>Actinomycetota</taxon>
        <taxon>Actinomycetes</taxon>
        <taxon>Micrococcales</taxon>
        <taxon>Dermacoccaceae</taxon>
        <taxon>Allobranchiibius</taxon>
    </lineage>
</organism>
<sequence>MSTTTSGQISVTPVRIVADTTLDELHQAVTSLDLRYAGKIDQSGWGSVRDATDNLLGQVMTRSISAGQPEPKLSPEIYPEQVRARLYWDEPDRALQRALGETLEVAATRRLHAADVTITAGSRDGEFLALLGERNQSRLKNYVIPTVEKTVDLVDPRGQVLREDNDLEFGDDDFFRWILYRATHDPDLGSDLTVERIRAMSNQDISYRPTNLSHGVELDRPELLALLIGTLNRFGPSKFVVSSKDLKLRLSLELAKTGQFSIYRGDSEYDLGPGENLTPEEEGLRLLQDAAFEILPELRRLHNADGEWRETHRDEFKAEARDLLRGILDKL</sequence>
<evidence type="ECO:0000313" key="1">
    <source>
        <dbReference type="EMBL" id="NYJ73637.1"/>
    </source>
</evidence>